<accession>A0A1M5IW44</accession>
<feature type="transmembrane region" description="Helical" evidence="1">
    <location>
        <begin position="178"/>
        <end position="196"/>
    </location>
</feature>
<feature type="transmembrane region" description="Helical" evidence="1">
    <location>
        <begin position="318"/>
        <end position="338"/>
    </location>
</feature>
<dbReference type="OrthoDB" id="2958038at2"/>
<dbReference type="STRING" id="930117.SAMN05216225_102631"/>
<feature type="transmembrane region" description="Helical" evidence="1">
    <location>
        <begin position="78"/>
        <end position="94"/>
    </location>
</feature>
<evidence type="ECO:0000313" key="2">
    <source>
        <dbReference type="EMBL" id="SHG32365.1"/>
    </source>
</evidence>
<keyword evidence="1" id="KW-0472">Membrane</keyword>
<feature type="transmembrane region" description="Helical" evidence="1">
    <location>
        <begin position="359"/>
        <end position="379"/>
    </location>
</feature>
<dbReference type="EMBL" id="FQVW01000026">
    <property type="protein sequence ID" value="SHG32365.1"/>
    <property type="molecule type" value="Genomic_DNA"/>
</dbReference>
<dbReference type="Proteomes" id="UP000183988">
    <property type="component" value="Unassembled WGS sequence"/>
</dbReference>
<feature type="transmembrane region" description="Helical" evidence="1">
    <location>
        <begin position="202"/>
        <end position="223"/>
    </location>
</feature>
<feature type="transmembrane region" description="Helical" evidence="1">
    <location>
        <begin position="292"/>
        <end position="312"/>
    </location>
</feature>
<keyword evidence="1" id="KW-0812">Transmembrane</keyword>
<name>A0A1M5IW44_9BACI</name>
<organism evidence="2 3">
    <name type="scientific">Ornithinibacillus halophilus</name>
    <dbReference type="NCBI Taxonomy" id="930117"/>
    <lineage>
        <taxon>Bacteria</taxon>
        <taxon>Bacillati</taxon>
        <taxon>Bacillota</taxon>
        <taxon>Bacilli</taxon>
        <taxon>Bacillales</taxon>
        <taxon>Bacillaceae</taxon>
        <taxon>Ornithinibacillus</taxon>
    </lineage>
</organism>
<feature type="transmembrane region" description="Helical" evidence="1">
    <location>
        <begin position="131"/>
        <end position="147"/>
    </location>
</feature>
<reference evidence="2 3" key="1">
    <citation type="submission" date="2016-11" db="EMBL/GenBank/DDBJ databases">
        <authorList>
            <person name="Jaros S."/>
            <person name="Januszkiewicz K."/>
            <person name="Wedrychowicz H."/>
        </authorList>
    </citation>
    <scope>NUCLEOTIDE SEQUENCE [LARGE SCALE GENOMIC DNA]</scope>
    <source>
        <strain evidence="2 3">IBRC-M 10683</strain>
    </source>
</reference>
<feature type="transmembrane region" description="Helical" evidence="1">
    <location>
        <begin position="424"/>
        <end position="453"/>
    </location>
</feature>
<keyword evidence="3" id="KW-1185">Reference proteome</keyword>
<dbReference type="RefSeq" id="WP_072890891.1">
    <property type="nucleotide sequence ID" value="NZ_FQVW01000026.1"/>
</dbReference>
<feature type="transmembrane region" description="Helical" evidence="1">
    <location>
        <begin position="385"/>
        <end position="403"/>
    </location>
</feature>
<evidence type="ECO:0000313" key="3">
    <source>
        <dbReference type="Proteomes" id="UP000183988"/>
    </source>
</evidence>
<keyword evidence="1" id="KW-1133">Transmembrane helix</keyword>
<feature type="transmembrane region" description="Helical" evidence="1">
    <location>
        <begin position="38"/>
        <end position="57"/>
    </location>
</feature>
<dbReference type="AlphaFoldDB" id="A0A1M5IW44"/>
<gene>
    <name evidence="2" type="ORF">SAMN05216225_102631</name>
</gene>
<evidence type="ECO:0000256" key="1">
    <source>
        <dbReference type="SAM" id="Phobius"/>
    </source>
</evidence>
<sequence>MSNQPRLWNVLFFLKRNRARKKRQLRKMAFQLMVDKTTGFYLLVLGGYLFASIFIFGDMINKYEGMFLTFEKAAMERVGFLITALPMAYVFQSIKNPGIIFTSSELKLSYLTFSIKRIWLYCVLEKWVKSFFFYLLSGLLVVLVTPLSFEFVITYTGTLWLIGLLMTLPQWKLFQSKWYIKVGCLLVVALLNIVNVMTSADYIGIIALVLLVFINMLLIPSIFQFIHWGRVAELNDFKIWTMPLIERASNTRLKRQKRYSIFQNTKKRKKPFRYTEKAIYHRLWQVYFSKNLDLVSQVVGTLLLMLIIFVFINSFFVFLGIAVAVHVITSLAASFFVNRFKTDIIEVLPWELYSYKRTLIKWLHMGLVPIVLPVIPYFILNYSLWLPIQLVFIYSAFLLTYHIKVNKSISILRKENKKFQIEEVIGFIGVVLIVISESIPTVSLTVLLIVFLIRKYQKDVTYVTDEQIR</sequence>
<protein>
    <submittedName>
        <fullName evidence="2">Uncharacterized protein</fullName>
    </submittedName>
</protein>
<proteinExistence type="predicted"/>